<keyword evidence="1" id="KW-0812">Transmembrane</keyword>
<evidence type="ECO:0000313" key="3">
    <source>
        <dbReference type="Proteomes" id="UP000031030"/>
    </source>
</evidence>
<protein>
    <submittedName>
        <fullName evidence="2">Uncharacterized protein</fullName>
    </submittedName>
</protein>
<keyword evidence="1" id="KW-1133">Transmembrane helix</keyword>
<reference evidence="2 3" key="1">
    <citation type="submission" date="2014-11" db="EMBL/GenBank/DDBJ databases">
        <title>Genome sequence of Microbacterium mangrovi MUSC 115(T).</title>
        <authorList>
            <person name="Lee L.-H."/>
        </authorList>
    </citation>
    <scope>NUCLEOTIDE SEQUENCE [LARGE SCALE GENOMIC DNA]</scope>
    <source>
        <strain evidence="2 3">MUSC 115</strain>
    </source>
</reference>
<proteinExistence type="predicted"/>
<evidence type="ECO:0000256" key="1">
    <source>
        <dbReference type="SAM" id="Phobius"/>
    </source>
</evidence>
<dbReference type="EMBL" id="JTDK01000010">
    <property type="protein sequence ID" value="KHK97434.1"/>
    <property type="molecule type" value="Genomic_DNA"/>
</dbReference>
<keyword evidence="3" id="KW-1185">Reference proteome</keyword>
<keyword evidence="1" id="KW-0472">Membrane</keyword>
<gene>
    <name evidence="2" type="ORF">LK09_11750</name>
</gene>
<accession>A0A0B2A1T0</accession>
<sequence>MTDSRPVAPRPPSQHELALMIWLAVTPTLLVINIVLGPLIAALPVVPRTMVVVTIAVPIVIYGLMPLLHKLRRRLHARRAARS</sequence>
<comment type="caution">
    <text evidence="2">The sequence shown here is derived from an EMBL/GenBank/DDBJ whole genome shotgun (WGS) entry which is preliminary data.</text>
</comment>
<dbReference type="AlphaFoldDB" id="A0A0B2A1T0"/>
<dbReference type="RefSeq" id="WP_039399445.1">
    <property type="nucleotide sequence ID" value="NZ_JTDK01000010.1"/>
</dbReference>
<dbReference type="STRING" id="1348253.LK09_11750"/>
<dbReference type="Proteomes" id="UP000031030">
    <property type="component" value="Unassembled WGS sequence"/>
</dbReference>
<organism evidence="2 3">
    <name type="scientific">Microbacterium mangrovi</name>
    <dbReference type="NCBI Taxonomy" id="1348253"/>
    <lineage>
        <taxon>Bacteria</taxon>
        <taxon>Bacillati</taxon>
        <taxon>Actinomycetota</taxon>
        <taxon>Actinomycetes</taxon>
        <taxon>Micrococcales</taxon>
        <taxon>Microbacteriaceae</taxon>
        <taxon>Microbacterium</taxon>
    </lineage>
</organism>
<dbReference type="OrthoDB" id="3788374at2"/>
<feature type="transmembrane region" description="Helical" evidence="1">
    <location>
        <begin position="21"/>
        <end position="43"/>
    </location>
</feature>
<name>A0A0B2A1T0_9MICO</name>
<feature type="transmembrane region" description="Helical" evidence="1">
    <location>
        <begin position="49"/>
        <end position="69"/>
    </location>
</feature>
<evidence type="ECO:0000313" key="2">
    <source>
        <dbReference type="EMBL" id="KHK97434.1"/>
    </source>
</evidence>